<dbReference type="Pfam" id="PF02894">
    <property type="entry name" value="GFO_IDH_MocA_C"/>
    <property type="match status" value="1"/>
</dbReference>
<comment type="similarity">
    <text evidence="1">Belongs to the Gfo/Idh/MocA family.</text>
</comment>
<dbReference type="PANTHER" id="PTHR43377:SF10">
    <property type="entry name" value="BILIVERDIN REDUCTASE"/>
    <property type="match status" value="1"/>
</dbReference>
<accession>A0A6M0RGN2</accession>
<feature type="domain" description="Gfo/Idh/MocA-like oxidoreductase C-terminal" evidence="3">
    <location>
        <begin position="139"/>
        <end position="319"/>
    </location>
</feature>
<gene>
    <name evidence="4" type="ORF">DXZ20_05080</name>
</gene>
<organism evidence="4 5">
    <name type="scientific">Adonisia turfae CCMR0081</name>
    <dbReference type="NCBI Taxonomy" id="2292702"/>
    <lineage>
        <taxon>Bacteria</taxon>
        <taxon>Bacillati</taxon>
        <taxon>Cyanobacteriota</taxon>
        <taxon>Adonisia</taxon>
        <taxon>Adonisia turfae</taxon>
    </lineage>
</organism>
<evidence type="ECO:0000259" key="3">
    <source>
        <dbReference type="Pfam" id="PF02894"/>
    </source>
</evidence>
<dbReference type="SUPFAM" id="SSF51735">
    <property type="entry name" value="NAD(P)-binding Rossmann-fold domains"/>
    <property type="match status" value="1"/>
</dbReference>
<evidence type="ECO:0000313" key="5">
    <source>
        <dbReference type="Proteomes" id="UP000481033"/>
    </source>
</evidence>
<dbReference type="RefSeq" id="WP_163696819.1">
    <property type="nucleotide sequence ID" value="NZ_QXHD01000004.1"/>
</dbReference>
<evidence type="ECO:0000313" key="4">
    <source>
        <dbReference type="EMBL" id="NEZ55060.1"/>
    </source>
</evidence>
<dbReference type="Gene3D" id="3.40.50.720">
    <property type="entry name" value="NAD(P)-binding Rossmann-like Domain"/>
    <property type="match status" value="1"/>
</dbReference>
<proteinExistence type="inferred from homology"/>
<dbReference type="InterPro" id="IPR004104">
    <property type="entry name" value="Gfo/Idh/MocA-like_OxRdtase_C"/>
</dbReference>
<dbReference type="InterPro" id="IPR036291">
    <property type="entry name" value="NAD(P)-bd_dom_sf"/>
</dbReference>
<dbReference type="PANTHER" id="PTHR43377">
    <property type="entry name" value="BILIVERDIN REDUCTASE A"/>
    <property type="match status" value="1"/>
</dbReference>
<reference evidence="4 5" key="1">
    <citation type="journal article" date="2020" name="Microb. Ecol.">
        <title>Ecogenomics of the Marine Benthic Filamentous Cyanobacterium Adonisia.</title>
        <authorList>
            <person name="Walter J.M."/>
            <person name="Coutinho F.H."/>
            <person name="Leomil L."/>
            <person name="Hargreaves P.I."/>
            <person name="Campeao M.E."/>
            <person name="Vieira V.V."/>
            <person name="Silva B.S."/>
            <person name="Fistarol G.O."/>
            <person name="Salomon P.S."/>
            <person name="Sawabe T."/>
            <person name="Mino S."/>
            <person name="Hosokawa M."/>
            <person name="Miyashita H."/>
            <person name="Maruyama F."/>
            <person name="van Verk M.C."/>
            <person name="Dutilh B.E."/>
            <person name="Thompson C.C."/>
            <person name="Thompson F.L."/>
        </authorList>
    </citation>
    <scope>NUCLEOTIDE SEQUENCE [LARGE SCALE GENOMIC DNA]</scope>
    <source>
        <strain evidence="4 5">CCMR0081</strain>
    </source>
</reference>
<sequence>MVIYAAIIGTGFAARKRVEALRDIPQVHLVAVASRNFERAQRFGTEQQVTASRIEELWHSQQLDLVFICTVNTEHGNLVNQALEHNKHVVVEYPLALNVEHATQLVSLARERKRLLHVEHIELIGGLHLAMKQHIAAVGTPHYVNYRTLAPKDPAPDKWSYCSELLGFPLMAALSRIQRLTDLLGSVAHVTCQGSVQPNSGYFRRCLYSAQLHFHNGTLAELTYGKGEGLWRRSRYIEVRGDLGCLIFNGNHGCLVTKTGEQPIVAAPRQGLFQKDTHWIMEHLTEGKPLYVQPEESLYSLRIAAALQQAAESGQRIML</sequence>
<dbReference type="Pfam" id="PF01408">
    <property type="entry name" value="GFO_IDH_MocA"/>
    <property type="match status" value="1"/>
</dbReference>
<dbReference type="Gene3D" id="3.30.360.10">
    <property type="entry name" value="Dihydrodipicolinate Reductase, domain 2"/>
    <property type="match status" value="1"/>
</dbReference>
<dbReference type="InterPro" id="IPR000683">
    <property type="entry name" value="Gfo/Idh/MocA-like_OxRdtase_N"/>
</dbReference>
<dbReference type="SUPFAM" id="SSF55347">
    <property type="entry name" value="Glyceraldehyde-3-phosphate dehydrogenase-like, C-terminal domain"/>
    <property type="match status" value="1"/>
</dbReference>
<dbReference type="AlphaFoldDB" id="A0A6M0RGN2"/>
<keyword evidence="5" id="KW-1185">Reference proteome</keyword>
<comment type="caution">
    <text evidence="4">The sequence shown here is derived from an EMBL/GenBank/DDBJ whole genome shotgun (WGS) entry which is preliminary data.</text>
</comment>
<evidence type="ECO:0000259" key="2">
    <source>
        <dbReference type="Pfam" id="PF01408"/>
    </source>
</evidence>
<dbReference type="Proteomes" id="UP000481033">
    <property type="component" value="Unassembled WGS sequence"/>
</dbReference>
<protein>
    <submittedName>
        <fullName evidence="4">Gfo/Idh/MocA family oxidoreductase</fullName>
    </submittedName>
</protein>
<evidence type="ECO:0000256" key="1">
    <source>
        <dbReference type="ARBA" id="ARBA00010928"/>
    </source>
</evidence>
<dbReference type="GO" id="GO:0000166">
    <property type="term" value="F:nucleotide binding"/>
    <property type="evidence" value="ECO:0007669"/>
    <property type="project" value="InterPro"/>
</dbReference>
<dbReference type="EMBL" id="QXHD01000004">
    <property type="protein sequence ID" value="NEZ55060.1"/>
    <property type="molecule type" value="Genomic_DNA"/>
</dbReference>
<feature type="domain" description="Gfo/Idh/MocA-like oxidoreductase N-terminal" evidence="2">
    <location>
        <begin position="5"/>
        <end position="120"/>
    </location>
</feature>
<name>A0A6M0RGN2_9CYAN</name>
<dbReference type="InterPro" id="IPR051450">
    <property type="entry name" value="Gfo/Idh/MocA_Oxidoreductases"/>
</dbReference>